<keyword evidence="7" id="KW-0961">Cell wall biogenesis/degradation</keyword>
<evidence type="ECO:0000256" key="5">
    <source>
        <dbReference type="ARBA" id="ARBA00022801"/>
    </source>
</evidence>
<dbReference type="InterPro" id="IPR000743">
    <property type="entry name" value="Glyco_hydro_28"/>
</dbReference>
<keyword evidence="6 9" id="KW-0326">Glycosidase</keyword>
<evidence type="ECO:0000256" key="7">
    <source>
        <dbReference type="ARBA" id="ARBA00023316"/>
    </source>
</evidence>
<dbReference type="GO" id="GO:0004650">
    <property type="term" value="F:polygalacturonase activity"/>
    <property type="evidence" value="ECO:0007669"/>
    <property type="project" value="InterPro"/>
</dbReference>
<accession>A0A9Q0FEX0</accession>
<evidence type="ECO:0000256" key="4">
    <source>
        <dbReference type="ARBA" id="ARBA00022525"/>
    </source>
</evidence>
<reference evidence="11" key="1">
    <citation type="submission" date="2022-02" db="EMBL/GenBank/DDBJ databases">
        <authorList>
            <person name="Henning P.M."/>
            <person name="McCubbin A.G."/>
            <person name="Shore J.S."/>
        </authorList>
    </citation>
    <scope>NUCLEOTIDE SEQUENCE</scope>
    <source>
        <strain evidence="11">F60SS</strain>
        <tissue evidence="11">Leaves</tissue>
    </source>
</reference>
<evidence type="ECO:0000256" key="10">
    <source>
        <dbReference type="SAM" id="MobiDB-lite"/>
    </source>
</evidence>
<dbReference type="SUPFAM" id="SSF51126">
    <property type="entry name" value="Pectin lyase-like"/>
    <property type="match status" value="1"/>
</dbReference>
<name>A0A9Q0FEX0_9ROSI</name>
<evidence type="ECO:0000313" key="11">
    <source>
        <dbReference type="EMBL" id="KAJ4829087.1"/>
    </source>
</evidence>
<dbReference type="OrthoDB" id="187139at2759"/>
<organism evidence="11 12">
    <name type="scientific">Turnera subulata</name>
    <dbReference type="NCBI Taxonomy" id="218843"/>
    <lineage>
        <taxon>Eukaryota</taxon>
        <taxon>Viridiplantae</taxon>
        <taxon>Streptophyta</taxon>
        <taxon>Embryophyta</taxon>
        <taxon>Tracheophyta</taxon>
        <taxon>Spermatophyta</taxon>
        <taxon>Magnoliopsida</taxon>
        <taxon>eudicotyledons</taxon>
        <taxon>Gunneridae</taxon>
        <taxon>Pentapetalae</taxon>
        <taxon>rosids</taxon>
        <taxon>fabids</taxon>
        <taxon>Malpighiales</taxon>
        <taxon>Passifloraceae</taxon>
        <taxon>Turnera</taxon>
    </lineage>
</organism>
<evidence type="ECO:0000256" key="9">
    <source>
        <dbReference type="RuleBase" id="RU361169"/>
    </source>
</evidence>
<feature type="active site" evidence="8">
    <location>
        <position position="59"/>
    </location>
</feature>
<dbReference type="AlphaFoldDB" id="A0A9Q0FEX0"/>
<keyword evidence="4" id="KW-0964">Secreted</keyword>
<keyword evidence="5 9" id="KW-0378">Hydrolase</keyword>
<feature type="region of interest" description="Disordered" evidence="10">
    <location>
        <begin position="208"/>
        <end position="228"/>
    </location>
</feature>
<dbReference type="EMBL" id="JAKUCV010005996">
    <property type="protein sequence ID" value="KAJ4829087.1"/>
    <property type="molecule type" value="Genomic_DNA"/>
</dbReference>
<gene>
    <name evidence="11" type="ORF">Tsubulata_029416</name>
</gene>
<dbReference type="InterPro" id="IPR012334">
    <property type="entry name" value="Pectin_lyas_fold"/>
</dbReference>
<reference evidence="11" key="2">
    <citation type="journal article" date="2023" name="Plants (Basel)">
        <title>Annotation of the Turnera subulata (Passifloraceae) Draft Genome Reveals the S-Locus Evolved after the Divergence of Turneroideae from Passifloroideae in a Stepwise Manner.</title>
        <authorList>
            <person name="Henning P.M."/>
            <person name="Roalson E.H."/>
            <person name="Mir W."/>
            <person name="McCubbin A.G."/>
            <person name="Shore J.S."/>
        </authorList>
    </citation>
    <scope>NUCLEOTIDE SEQUENCE</scope>
    <source>
        <strain evidence="11">F60SS</strain>
    </source>
</reference>
<protein>
    <recommendedName>
        <fullName evidence="13">Polygalacturonase</fullName>
    </recommendedName>
</protein>
<evidence type="ECO:0000256" key="1">
    <source>
        <dbReference type="ARBA" id="ARBA00004191"/>
    </source>
</evidence>
<dbReference type="Pfam" id="PF00295">
    <property type="entry name" value="Glyco_hydro_28"/>
    <property type="match status" value="1"/>
</dbReference>
<dbReference type="Gene3D" id="2.160.20.10">
    <property type="entry name" value="Single-stranded right-handed beta-helix, Pectin lyase-like"/>
    <property type="match status" value="1"/>
</dbReference>
<comment type="subcellular location">
    <subcellularLocation>
        <location evidence="1">Secreted</location>
        <location evidence="1">Cell wall</location>
    </subcellularLocation>
</comment>
<evidence type="ECO:0000256" key="2">
    <source>
        <dbReference type="ARBA" id="ARBA00008834"/>
    </source>
</evidence>
<dbReference type="GO" id="GO:0071555">
    <property type="term" value="P:cell wall organization"/>
    <property type="evidence" value="ECO:0007669"/>
    <property type="project" value="UniProtKB-KW"/>
</dbReference>
<keyword evidence="3" id="KW-0134">Cell wall</keyword>
<evidence type="ECO:0000256" key="3">
    <source>
        <dbReference type="ARBA" id="ARBA00022512"/>
    </source>
</evidence>
<sequence length="228" mass="25054">MVTKEKQIRDIKIAAYCVIIIMPPTAIRIEVNHAGDDCVSIQTGCTNVYIHNVNCGPGHGISIGSLGKDNTKACVSNVTVRDVMIRNTMTGVRIKTWQGGSGSVQNVFFSNIQVSEVQLPIVIDQYYCDKSTCKNQSSAVALQGINYQKITGTYTVKPVHFACSDSLPCVDVSLTTIQLKPVQEKYHMYDPYCWKTFGELNTPTTPPIDCINTGKPPSNRPQTDDDVC</sequence>
<proteinExistence type="inferred from homology"/>
<evidence type="ECO:0000313" key="12">
    <source>
        <dbReference type="Proteomes" id="UP001141552"/>
    </source>
</evidence>
<comment type="caution">
    <text evidence="11">The sequence shown here is derived from an EMBL/GenBank/DDBJ whole genome shotgun (WGS) entry which is preliminary data.</text>
</comment>
<dbReference type="InterPro" id="IPR011050">
    <property type="entry name" value="Pectin_lyase_fold/virulence"/>
</dbReference>
<dbReference type="Proteomes" id="UP001141552">
    <property type="component" value="Unassembled WGS sequence"/>
</dbReference>
<dbReference type="GO" id="GO:0005975">
    <property type="term" value="P:carbohydrate metabolic process"/>
    <property type="evidence" value="ECO:0007669"/>
    <property type="project" value="InterPro"/>
</dbReference>
<comment type="similarity">
    <text evidence="2 9">Belongs to the glycosyl hydrolase 28 family.</text>
</comment>
<evidence type="ECO:0000256" key="6">
    <source>
        <dbReference type="ARBA" id="ARBA00023295"/>
    </source>
</evidence>
<keyword evidence="12" id="KW-1185">Reference proteome</keyword>
<evidence type="ECO:0000256" key="8">
    <source>
        <dbReference type="PROSITE-ProRule" id="PRU10052"/>
    </source>
</evidence>
<dbReference type="PANTHER" id="PTHR31375">
    <property type="match status" value="1"/>
</dbReference>
<evidence type="ECO:0008006" key="13">
    <source>
        <dbReference type="Google" id="ProtNLM"/>
    </source>
</evidence>
<dbReference type="PROSITE" id="PS00502">
    <property type="entry name" value="POLYGALACTURONASE"/>
    <property type="match status" value="1"/>
</dbReference>